<evidence type="ECO:0008006" key="3">
    <source>
        <dbReference type="Google" id="ProtNLM"/>
    </source>
</evidence>
<keyword evidence="2" id="KW-1185">Reference proteome</keyword>
<organism evidence="1 2">
    <name type="scientific">Brassica oleracea var. oleracea</name>
    <dbReference type="NCBI Taxonomy" id="109376"/>
    <lineage>
        <taxon>Eukaryota</taxon>
        <taxon>Viridiplantae</taxon>
        <taxon>Streptophyta</taxon>
        <taxon>Embryophyta</taxon>
        <taxon>Tracheophyta</taxon>
        <taxon>Spermatophyta</taxon>
        <taxon>Magnoliopsida</taxon>
        <taxon>eudicotyledons</taxon>
        <taxon>Gunneridae</taxon>
        <taxon>Pentapetalae</taxon>
        <taxon>rosids</taxon>
        <taxon>malvids</taxon>
        <taxon>Brassicales</taxon>
        <taxon>Brassicaceae</taxon>
        <taxon>Brassiceae</taxon>
        <taxon>Brassica</taxon>
    </lineage>
</organism>
<reference evidence="1 2" key="1">
    <citation type="journal article" date="2014" name="Genome Biol.">
        <title>Transcriptome and methylome profiling reveals relics of genome dominance in the mesopolyploid Brassica oleracea.</title>
        <authorList>
            <person name="Parkin I.A."/>
            <person name="Koh C."/>
            <person name="Tang H."/>
            <person name="Robinson S.J."/>
            <person name="Kagale S."/>
            <person name="Clarke W.E."/>
            <person name="Town C.D."/>
            <person name="Nixon J."/>
            <person name="Krishnakumar V."/>
            <person name="Bidwell S.L."/>
            <person name="Denoeud F."/>
            <person name="Belcram H."/>
            <person name="Links M.G."/>
            <person name="Just J."/>
            <person name="Clarke C."/>
            <person name="Bender T."/>
            <person name="Huebert T."/>
            <person name="Mason A.S."/>
            <person name="Pires J.C."/>
            <person name="Barker G."/>
            <person name="Moore J."/>
            <person name="Walley P.G."/>
            <person name="Manoli S."/>
            <person name="Batley J."/>
            <person name="Edwards D."/>
            <person name="Nelson M.N."/>
            <person name="Wang X."/>
            <person name="Paterson A.H."/>
            <person name="King G."/>
            <person name="Bancroft I."/>
            <person name="Chalhoub B."/>
            <person name="Sharpe A.G."/>
        </authorList>
    </citation>
    <scope>NUCLEOTIDE SEQUENCE</scope>
    <source>
        <strain evidence="1 2">cv. TO1000</strain>
    </source>
</reference>
<dbReference type="Proteomes" id="UP000032141">
    <property type="component" value="Chromosome C1"/>
</dbReference>
<dbReference type="eggNOG" id="KOG1075">
    <property type="taxonomic scope" value="Eukaryota"/>
</dbReference>
<protein>
    <recommendedName>
        <fullName evidence="3">Reverse transcriptase zinc-binding domain-containing protein</fullName>
    </recommendedName>
</protein>
<reference evidence="1" key="2">
    <citation type="submission" date="2015-03" db="UniProtKB">
        <authorList>
            <consortium name="EnsemblPlants"/>
        </authorList>
    </citation>
    <scope>IDENTIFICATION</scope>
</reference>
<proteinExistence type="predicted"/>
<sequence>MTNIKIKSDLFTKHPNIYFRWDQAASFLRSEIGNSKTTLFWFDNWLRVGRLLNITGASGTQVLDIPRYATVSEAASGGQWNILRCRGYHLWAMIACINSVLAPAEDAVADRRLWCHRDEDYKPTFSSKATWEQLRVHNPKLPWCKVVWFQQSIPRIDCRHEREVELGVACNRVSSVVNQTKLVTTCYSLALTHLQYGSI</sequence>
<evidence type="ECO:0000313" key="2">
    <source>
        <dbReference type="Proteomes" id="UP000032141"/>
    </source>
</evidence>
<dbReference type="EnsemblPlants" id="Bo1g016720.1">
    <property type="protein sequence ID" value="Bo1g016720.1"/>
    <property type="gene ID" value="Bo1g016720"/>
</dbReference>
<dbReference type="HOGENOM" id="CLU_1373938_0_0_1"/>
<dbReference type="Gramene" id="Bo1g016720.1">
    <property type="protein sequence ID" value="Bo1g016720.1"/>
    <property type="gene ID" value="Bo1g016720"/>
</dbReference>
<dbReference type="STRING" id="109376.A0A0D3A3K0"/>
<accession>A0A0D3A3K0</accession>
<name>A0A0D3A3K0_BRAOL</name>
<dbReference type="AlphaFoldDB" id="A0A0D3A3K0"/>
<evidence type="ECO:0000313" key="1">
    <source>
        <dbReference type="EnsemblPlants" id="Bo1g016720.1"/>
    </source>
</evidence>